<sequence>MGMSIDASGAVQQISKRRYGDQIIDSLLEEVEEDDDDDDDEEKKISWSSGAFHNNNNNNHVQSSSRDPPEQRPPSSNTIHHQHDDSFNDSISSMNSEDLVQRIRAVVGESSILDGHSSNQSLSLRRDHNDFVVDDTSFSSLEGINEMSTTSLLMAANAASDLTPNASFWLDLLLLSPDEHDDIPVLNLPKDPVVENKNNSVNRKQHNSPSSSSSSSSSQQIMDFDISKNLDDDILAAANKLQTTPMILYLCACEILLKRWTGEDDFIIGLTTRINASAETNDKSPNGDNITSKKSSSTSKSVSFASSSKHSFNTFPIRMKGALADRSVLDLIQRRDSFWKDAASHLECCPMSEYETTAEEIEARIFRGKRSTALFQVMLDYIDRRLATGTTNGNKSDREHNWVPGPCTEQHPLRVTIMENKSKIILQFSTGLWTTQLARTFLQNFETLLNSLLQSCNASQQESVTQLCSTIRILPDEQLEFLRQECYGTVEKWPEKPLMHQWFEQAADDNPNGIALKIMKQEMTYREVETRANKLARYLVDNLGVEVEDIVVILMPRGFDQIVALLAVLKAGAAYVPCDMTYPKARIETIMDDAGSFVCLTVPEGMETAGTRGVDIYKRKEIIESKDGSRLNTMVYLDNLAYVLYTSGSTGKPKGVEIEHNTVANYGNIIRKRFGIKESWKRRKVPDRILMTARISWDASLESLMLAFTNRSTLCLVPPEFEDTLVQNIELIATEMRVTRMSCAPGFSQWMNPSRLKNVQLMIFGGDVLPPTTAEIWQRENVTVLNSYGPTEATCCVTDNLGIENAFPGLASVPLGKPYENTVTLILDKNRQLCPPGVPGECFITGECLARGYRNLPELTNKAFVANPFDDPDKKEGETRMYKTGDLMSILPDGQLNFIGRIQSDSSYIKLRGYRIELGEIMAALDDHPIVTGSIAIPDTERQKLLAFVTVNGAGRKEAVQLLLDHCLDRLVDYMVPDRLIILENFPLDANGKIDRKILIRQSRGTQHSRRSLIQAESSTERKLTEIFAQSLGIPSTKISVHDNFFDLGGHSLLAAGAVSSIREAFDTDAFGVRDFFSARTIKEMASIIDGHLSPKQQEKRALTSKYIMRQSLFTCISSPRKTNPVMACFVKFTGILTVSVLIAGCFIPSLYLLNDLPWNESQNNAAYLIIMLEAAFFSFVGSLLVVSWVAMNILAHDIVHSRRLHPDSFDYLRWYIADQLWRFLGKKILLPVFGGTLWLSFIYRLFGAKIGRGVFIEDTFFRIPRLVVIGNFVVIQSDAVLENVCTLRNGVRVFGKVTIRDRVVVGCRSVLSMGCRIGKCSIVKSVSNVPRDCKVPPRSIILGTKIEPQSDADVEEGEKSCGILLSNMLWHVFSPLFIHLVGLFEFGGMICIAWGFLVYFPLYAAFVFLVSLYPIYLAIVKIIAAIIALLFRKIVCCGRMSPSEVILYSTGFYRYWAAAMAYHDVVSRVENTVISRVATKIMGGDVDLRSLYTSEPTDPELCVMGKNIFVANGVKLRNVDFSPSGIVRFGRIVIRDDCMLMDRAIISEGSILGKGVTIGVLTPTGRKTLRESSLYVGNPPFEKASASLSMKSKRNSIVNASITASSLRQMDNSIVSGIATSAVAHPVIKAEETVESVTMGRSIFEYLMIGYSSLLSLDVPLLGIIGGWLYVGAGTWNENFYIRVGTFVAASPVVGIIIVTWMMMAAILTKRVLVGDFSRFVQENEFLPETHLKVFRWRLTYLLVCDAKTFLQWVDNYDLTRIFWSWMGVKVGKRVMIHPEAYMYETDLLHLDDGVQVDEMATLFCHTFRTRHLELKPIYVGAGASVGINSVVLPGCHIGPHVELLPLTQVFPTERIKAGVWHGNPAEPVRFADDAV</sequence>
<feature type="transmembrane region" description="Helical" evidence="4">
    <location>
        <begin position="1377"/>
        <end position="1398"/>
    </location>
</feature>
<evidence type="ECO:0000256" key="3">
    <source>
        <dbReference type="SAM" id="MobiDB-lite"/>
    </source>
</evidence>
<feature type="transmembrane region" description="Helical" evidence="4">
    <location>
        <begin position="1404"/>
        <end position="1432"/>
    </location>
</feature>
<feature type="compositionally biased region" description="Polar residues" evidence="3">
    <location>
        <begin position="278"/>
        <end position="290"/>
    </location>
</feature>
<evidence type="ECO:0000313" key="7">
    <source>
        <dbReference type="Proteomes" id="UP000693970"/>
    </source>
</evidence>
<dbReference type="InterPro" id="IPR009081">
    <property type="entry name" value="PP-bd_ACP"/>
</dbReference>
<evidence type="ECO:0000256" key="4">
    <source>
        <dbReference type="SAM" id="Phobius"/>
    </source>
</evidence>
<dbReference type="NCBIfam" id="TIGR01733">
    <property type="entry name" value="AA-adenyl-dom"/>
    <property type="match status" value="1"/>
</dbReference>
<evidence type="ECO:0000256" key="2">
    <source>
        <dbReference type="ARBA" id="ARBA00022553"/>
    </source>
</evidence>
<feature type="transmembrane region" description="Helical" evidence="4">
    <location>
        <begin position="1647"/>
        <end position="1671"/>
    </location>
</feature>
<dbReference type="OrthoDB" id="75981at2759"/>
<dbReference type="Proteomes" id="UP000693970">
    <property type="component" value="Unassembled WGS sequence"/>
</dbReference>
<comment type="caution">
    <text evidence="6">The sequence shown here is derived from an EMBL/GenBank/DDBJ whole genome shotgun (WGS) entry which is preliminary data.</text>
</comment>
<feature type="transmembrane region" description="Helical" evidence="4">
    <location>
        <begin position="1683"/>
        <end position="1710"/>
    </location>
</feature>
<feature type="compositionally biased region" description="Low complexity" evidence="3">
    <location>
        <begin position="208"/>
        <end position="218"/>
    </location>
</feature>
<dbReference type="FunFam" id="3.40.50.980:FF:000001">
    <property type="entry name" value="Non-ribosomal peptide synthetase"/>
    <property type="match status" value="1"/>
</dbReference>
<dbReference type="PANTHER" id="PTHR45527">
    <property type="entry name" value="NONRIBOSOMAL PEPTIDE SYNTHETASE"/>
    <property type="match status" value="1"/>
</dbReference>
<dbReference type="InterPro" id="IPR020845">
    <property type="entry name" value="AMP-binding_CS"/>
</dbReference>
<feature type="domain" description="Carrier" evidence="5">
    <location>
        <begin position="1015"/>
        <end position="1093"/>
    </location>
</feature>
<evidence type="ECO:0000259" key="5">
    <source>
        <dbReference type="PROSITE" id="PS50075"/>
    </source>
</evidence>
<dbReference type="GO" id="GO:0043041">
    <property type="term" value="P:amino acid activation for nonribosomal peptide biosynthetic process"/>
    <property type="evidence" value="ECO:0007669"/>
    <property type="project" value="TreeGrafter"/>
</dbReference>
<dbReference type="PANTHER" id="PTHR45527:SF1">
    <property type="entry name" value="FATTY ACID SYNTHASE"/>
    <property type="match status" value="1"/>
</dbReference>
<feature type="region of interest" description="Disordered" evidence="3">
    <location>
        <begin position="28"/>
        <end position="92"/>
    </location>
</feature>
<evidence type="ECO:0000313" key="6">
    <source>
        <dbReference type="EMBL" id="KAG7342362.1"/>
    </source>
</evidence>
<feature type="compositionally biased region" description="Acidic residues" evidence="3">
    <location>
        <begin position="28"/>
        <end position="41"/>
    </location>
</feature>
<feature type="region of interest" description="Disordered" evidence="3">
    <location>
        <begin position="278"/>
        <end position="300"/>
    </location>
</feature>
<dbReference type="PROSITE" id="PS50075">
    <property type="entry name" value="CARRIER"/>
    <property type="match status" value="1"/>
</dbReference>
<dbReference type="EMBL" id="JAGRRH010000025">
    <property type="protein sequence ID" value="KAG7342362.1"/>
    <property type="molecule type" value="Genomic_DNA"/>
</dbReference>
<keyword evidence="4" id="KW-1133">Transmembrane helix</keyword>
<dbReference type="PROSITE" id="PS00455">
    <property type="entry name" value="AMP_BINDING"/>
    <property type="match status" value="1"/>
</dbReference>
<dbReference type="GO" id="GO:0031177">
    <property type="term" value="F:phosphopantetheine binding"/>
    <property type="evidence" value="ECO:0007669"/>
    <property type="project" value="TreeGrafter"/>
</dbReference>
<dbReference type="InterPro" id="IPR006162">
    <property type="entry name" value="Ppantetheine_attach_site"/>
</dbReference>
<dbReference type="CDD" id="cd05930">
    <property type="entry name" value="A_NRPS"/>
    <property type="match status" value="1"/>
</dbReference>
<protein>
    <submittedName>
        <fullName evidence="6">McnC domain containing protein</fullName>
    </submittedName>
</protein>
<feature type="transmembrane region" description="Helical" evidence="4">
    <location>
        <begin position="1166"/>
        <end position="1192"/>
    </location>
</feature>
<keyword evidence="1" id="KW-0596">Phosphopantetheine</keyword>
<feature type="transmembrane region" description="Helical" evidence="4">
    <location>
        <begin position="1130"/>
        <end position="1154"/>
    </location>
</feature>
<feature type="region of interest" description="Disordered" evidence="3">
    <location>
        <begin position="1"/>
        <end position="20"/>
    </location>
</feature>
<reference evidence="6" key="2">
    <citation type="submission" date="2021-04" db="EMBL/GenBank/DDBJ databases">
        <authorList>
            <person name="Podell S."/>
        </authorList>
    </citation>
    <scope>NUCLEOTIDE SEQUENCE</scope>
    <source>
        <strain evidence="6">Hildebrandi</strain>
    </source>
</reference>
<accession>A0A9K3KES9</accession>
<dbReference type="GO" id="GO:0005737">
    <property type="term" value="C:cytoplasm"/>
    <property type="evidence" value="ECO:0007669"/>
    <property type="project" value="TreeGrafter"/>
</dbReference>
<keyword evidence="4" id="KW-0472">Membrane</keyword>
<proteinExistence type="predicted"/>
<name>A0A9K3KES9_9STRA</name>
<dbReference type="InterPro" id="IPR000873">
    <property type="entry name" value="AMP-dep_synth/lig_dom"/>
</dbReference>
<dbReference type="Pfam" id="PF00501">
    <property type="entry name" value="AMP-binding"/>
    <property type="match status" value="1"/>
</dbReference>
<organism evidence="6 7">
    <name type="scientific">Nitzschia inconspicua</name>
    <dbReference type="NCBI Taxonomy" id="303405"/>
    <lineage>
        <taxon>Eukaryota</taxon>
        <taxon>Sar</taxon>
        <taxon>Stramenopiles</taxon>
        <taxon>Ochrophyta</taxon>
        <taxon>Bacillariophyta</taxon>
        <taxon>Bacillariophyceae</taxon>
        <taxon>Bacillariophycidae</taxon>
        <taxon>Bacillariales</taxon>
        <taxon>Bacillariaceae</taxon>
        <taxon>Nitzschia</taxon>
    </lineage>
</organism>
<feature type="transmembrane region" description="Helical" evidence="4">
    <location>
        <begin position="1229"/>
        <end position="1247"/>
    </location>
</feature>
<feature type="region of interest" description="Disordered" evidence="3">
    <location>
        <begin position="186"/>
        <end position="218"/>
    </location>
</feature>
<keyword evidence="7" id="KW-1185">Reference proteome</keyword>
<keyword evidence="4" id="KW-0812">Transmembrane</keyword>
<dbReference type="PROSITE" id="PS00012">
    <property type="entry name" value="PHOSPHOPANTETHEINE"/>
    <property type="match status" value="1"/>
</dbReference>
<gene>
    <name evidence="6" type="ORF">IV203_007455</name>
</gene>
<evidence type="ECO:0000256" key="1">
    <source>
        <dbReference type="ARBA" id="ARBA00022450"/>
    </source>
</evidence>
<dbReference type="Pfam" id="PF00550">
    <property type="entry name" value="PP-binding"/>
    <property type="match status" value="1"/>
</dbReference>
<keyword evidence="2" id="KW-0597">Phosphoprotein</keyword>
<reference evidence="6" key="1">
    <citation type="journal article" date="2021" name="Sci. Rep.">
        <title>Diploid genomic architecture of Nitzschia inconspicua, an elite biomass production diatom.</title>
        <authorList>
            <person name="Oliver A."/>
            <person name="Podell S."/>
            <person name="Pinowska A."/>
            <person name="Traller J.C."/>
            <person name="Smith S.R."/>
            <person name="McClure R."/>
            <person name="Beliaev A."/>
            <person name="Bohutskyi P."/>
            <person name="Hill E.A."/>
            <person name="Rabines A."/>
            <person name="Zheng H."/>
            <person name="Allen L.Z."/>
            <person name="Kuo A."/>
            <person name="Grigoriev I.V."/>
            <person name="Allen A.E."/>
            <person name="Hazlebeck D."/>
            <person name="Allen E.E."/>
        </authorList>
    </citation>
    <scope>NUCLEOTIDE SEQUENCE</scope>
    <source>
        <strain evidence="6">Hildebrandi</strain>
    </source>
</reference>
<dbReference type="InterPro" id="IPR010071">
    <property type="entry name" value="AA_adenyl_dom"/>
</dbReference>
<dbReference type="GO" id="GO:0044550">
    <property type="term" value="P:secondary metabolite biosynthetic process"/>
    <property type="evidence" value="ECO:0007669"/>
    <property type="project" value="TreeGrafter"/>
</dbReference>